<sequence>MTTEIEPIPGEWYENIETHQIFRVIDIDETSGIIEIQYVDGDIGEMDMVAWEASDLEWIEPPENWTTPYDDIEQDDLGYTDTDTDTHPEEEPKIIKRYGNEGE</sequence>
<organism evidence="2 3">
    <name type="scientific">Nitrosococcus halophilus (strain Nc4)</name>
    <dbReference type="NCBI Taxonomy" id="472759"/>
    <lineage>
        <taxon>Bacteria</taxon>
        <taxon>Pseudomonadati</taxon>
        <taxon>Pseudomonadota</taxon>
        <taxon>Gammaproteobacteria</taxon>
        <taxon>Chromatiales</taxon>
        <taxon>Chromatiaceae</taxon>
        <taxon>Nitrosococcus</taxon>
    </lineage>
</organism>
<proteinExistence type="predicted"/>
<keyword evidence="3" id="KW-1185">Reference proteome</keyword>
<feature type="region of interest" description="Disordered" evidence="1">
    <location>
        <begin position="63"/>
        <end position="103"/>
    </location>
</feature>
<evidence type="ECO:0000313" key="2">
    <source>
        <dbReference type="EMBL" id="ADE15337.1"/>
    </source>
</evidence>
<dbReference type="OrthoDB" id="7062948at2"/>
<dbReference type="EMBL" id="CP001798">
    <property type="protein sequence ID" value="ADE15337.1"/>
    <property type="molecule type" value="Genomic_DNA"/>
</dbReference>
<evidence type="ECO:0000313" key="3">
    <source>
        <dbReference type="Proteomes" id="UP000001844"/>
    </source>
</evidence>
<evidence type="ECO:0000256" key="1">
    <source>
        <dbReference type="SAM" id="MobiDB-lite"/>
    </source>
</evidence>
<dbReference type="eggNOG" id="ENOG503315C">
    <property type="taxonomic scope" value="Bacteria"/>
</dbReference>
<gene>
    <name evidence="2" type="ordered locus">Nhal_2246</name>
</gene>
<dbReference type="AlphaFoldDB" id="D5C5B4"/>
<protein>
    <submittedName>
        <fullName evidence="2">Uncharacterized protein</fullName>
    </submittedName>
</protein>
<dbReference type="HOGENOM" id="CLU_177041_1_0_6"/>
<name>D5C5B4_NITHN</name>
<dbReference type="Pfam" id="PF20549">
    <property type="entry name" value="DUF6763"/>
    <property type="match status" value="1"/>
</dbReference>
<accession>D5C5B4</accession>
<reference evidence="3" key="1">
    <citation type="submission" date="2010-04" db="EMBL/GenBank/DDBJ databases">
        <title>Complete genome sequence of Nitrosococcus halophilus Nc4, a salt-adapted, aerobic obligate ammonia-oxidizing sulfur purple bacterium.</title>
        <authorList>
            <consortium name="US DOE Joint Genome Institute"/>
            <person name="Campbell M.A."/>
            <person name="Malfatti S.A."/>
            <person name="Chain P.S.G."/>
            <person name="Heidelberg J.F."/>
            <person name="Ward B.B."/>
            <person name="Klotz M.G."/>
        </authorList>
    </citation>
    <scope>NUCLEOTIDE SEQUENCE [LARGE SCALE GENOMIC DNA]</scope>
    <source>
        <strain evidence="3">Nc4</strain>
    </source>
</reference>
<dbReference type="InterPro" id="IPR046651">
    <property type="entry name" value="DUF6763"/>
</dbReference>
<dbReference type="Proteomes" id="UP000001844">
    <property type="component" value="Chromosome"/>
</dbReference>
<dbReference type="RefSeq" id="WP_013033200.1">
    <property type="nucleotide sequence ID" value="NC_013960.1"/>
</dbReference>
<dbReference type="STRING" id="472759.Nhal_2246"/>
<feature type="compositionally biased region" description="Basic and acidic residues" evidence="1">
    <location>
        <begin position="84"/>
        <end position="103"/>
    </location>
</feature>
<dbReference type="KEGG" id="nhl:Nhal_2246"/>